<dbReference type="RefSeq" id="WP_386428800.1">
    <property type="nucleotide sequence ID" value="NZ_JBHSBB010000009.1"/>
</dbReference>
<dbReference type="SUPFAM" id="SSF81301">
    <property type="entry name" value="Nucleotidyltransferase"/>
    <property type="match status" value="1"/>
</dbReference>
<dbReference type="InterPro" id="IPR043519">
    <property type="entry name" value="NT_sf"/>
</dbReference>
<comment type="caution">
    <text evidence="1">The sequence shown here is derived from an EMBL/GenBank/DDBJ whole genome shotgun (WGS) entry which is preliminary data.</text>
</comment>
<evidence type="ECO:0000313" key="1">
    <source>
        <dbReference type="EMBL" id="MFC4032111.1"/>
    </source>
</evidence>
<organism evidence="1 2">
    <name type="scientific">Streptomyces polygonati</name>
    <dbReference type="NCBI Taxonomy" id="1617087"/>
    <lineage>
        <taxon>Bacteria</taxon>
        <taxon>Bacillati</taxon>
        <taxon>Actinomycetota</taxon>
        <taxon>Actinomycetes</taxon>
        <taxon>Kitasatosporales</taxon>
        <taxon>Streptomycetaceae</taxon>
        <taxon>Streptomyces</taxon>
    </lineage>
</organism>
<evidence type="ECO:0000313" key="2">
    <source>
        <dbReference type="Proteomes" id="UP001595765"/>
    </source>
</evidence>
<accession>A0ABV8HMI2</accession>
<proteinExistence type="predicted"/>
<keyword evidence="2" id="KW-1185">Reference proteome</keyword>
<sequence length="251" mass="27776">MADQVTEQLLDRFLTTVRPVVPLVSVWAHGSLGGGDYQQGRSDLDLIAVLERPCTAAEERQLGEAHESLGRAVPLAARLHCGYLAAAELDDPERSHLTWAFEELMSRPVTAVTRRELHLFGRVLYGPPPTRLLPPVTDEQLADFVVRDLAGFWRPALDHPERFTRDIWVDSGLLTLARAATTLRSGRLITKGEALDVLTELGAPAEVVADIRRRRYGDPGPATDQWITRRAELALAFLGPAIERTLTAHRA</sequence>
<reference evidence="2" key="1">
    <citation type="journal article" date="2019" name="Int. J. Syst. Evol. Microbiol.">
        <title>The Global Catalogue of Microorganisms (GCM) 10K type strain sequencing project: providing services to taxonomists for standard genome sequencing and annotation.</title>
        <authorList>
            <consortium name="The Broad Institute Genomics Platform"/>
            <consortium name="The Broad Institute Genome Sequencing Center for Infectious Disease"/>
            <person name="Wu L."/>
            <person name="Ma J."/>
        </authorList>
    </citation>
    <scope>NUCLEOTIDE SEQUENCE [LARGE SCALE GENOMIC DNA]</scope>
    <source>
        <strain evidence="2">CGMCC 4.7237</strain>
    </source>
</reference>
<name>A0ABV8HMI2_9ACTN</name>
<dbReference type="EMBL" id="JBHSBB010000009">
    <property type="protein sequence ID" value="MFC4032111.1"/>
    <property type="molecule type" value="Genomic_DNA"/>
</dbReference>
<gene>
    <name evidence="1" type="ORF">ACFO3J_11510</name>
</gene>
<protein>
    <submittedName>
        <fullName evidence="1">Nucleotidyltransferase</fullName>
    </submittedName>
</protein>
<dbReference type="Proteomes" id="UP001595765">
    <property type="component" value="Unassembled WGS sequence"/>
</dbReference>